<dbReference type="Proteomes" id="UP001552299">
    <property type="component" value="Unassembled WGS sequence"/>
</dbReference>
<dbReference type="CDD" id="cd11072">
    <property type="entry name" value="CYP71-like"/>
    <property type="match status" value="1"/>
</dbReference>
<evidence type="ECO:0000313" key="10">
    <source>
        <dbReference type="Proteomes" id="UP001552299"/>
    </source>
</evidence>
<dbReference type="InterPro" id="IPR001128">
    <property type="entry name" value="Cyt_P450"/>
</dbReference>
<dbReference type="Pfam" id="PF00067">
    <property type="entry name" value="p450"/>
    <property type="match status" value="1"/>
</dbReference>
<sequence length="500" mass="56737">MESSQLSILLPVITSILLILVMKKLWFQRNTTSYKLPPGPWKLPIVGSMHHLMGEQVHHRLRRLAKTYGPLFHLKLGEVDLMVITSPELAAESMKTHDLSFASRPQFMGSKIILYNSGDIVFAPYGKLWSQLRKICTIELFSSKRVKHFRSIMDEEGNSLIEKIRMADGVPVNMTEMLLSVANTTISRASFGMECAQQHKIFSAVKDTFKYMSGFDLADLFPSFTFLGEITGMRRHLEKVHKVLDATLNEVFEEHQTKNINNSTDDLDEDLVDVLLRLKKTGELDESVTIDNLKGVIVDLILGGTETTSAIMEWVMAELVRHPEIMRKAQSEVREIFKGKTKLHENDITNLPYLTMVIKETLRVRPPAPILVPRYCSETVELGGYTIPAGSRLLINAWAIMRDPKYWKDADTFKPERVEADEQDFNASRFQYMPFGGGRRICPGVNFGVASIEIVLAKLLYHFDWGLPGGKRLEELDMEESIGLALTRKNPLFLVASPHK</sequence>
<gene>
    <name evidence="9" type="ORF">M5K25_019408</name>
</gene>
<keyword evidence="3 7" id="KW-0479">Metal-binding</keyword>
<dbReference type="EMBL" id="JANQDX010000015">
    <property type="protein sequence ID" value="KAL0911277.1"/>
    <property type="molecule type" value="Genomic_DNA"/>
</dbReference>
<evidence type="ECO:0000256" key="1">
    <source>
        <dbReference type="ARBA" id="ARBA00010617"/>
    </source>
</evidence>
<dbReference type="AlphaFoldDB" id="A0ABD0ULI9"/>
<organism evidence="9 10">
    <name type="scientific">Dendrobium thyrsiflorum</name>
    <name type="common">Pinecone-like raceme dendrobium</name>
    <name type="synonym">Orchid</name>
    <dbReference type="NCBI Taxonomy" id="117978"/>
    <lineage>
        <taxon>Eukaryota</taxon>
        <taxon>Viridiplantae</taxon>
        <taxon>Streptophyta</taxon>
        <taxon>Embryophyta</taxon>
        <taxon>Tracheophyta</taxon>
        <taxon>Spermatophyta</taxon>
        <taxon>Magnoliopsida</taxon>
        <taxon>Liliopsida</taxon>
        <taxon>Asparagales</taxon>
        <taxon>Orchidaceae</taxon>
        <taxon>Epidendroideae</taxon>
        <taxon>Malaxideae</taxon>
        <taxon>Dendrobiinae</taxon>
        <taxon>Dendrobium</taxon>
    </lineage>
</organism>
<dbReference type="InterPro" id="IPR036396">
    <property type="entry name" value="Cyt_P450_sf"/>
</dbReference>
<dbReference type="PANTHER" id="PTHR47955:SF8">
    <property type="entry name" value="CYTOCHROME P450 71D11-LIKE"/>
    <property type="match status" value="1"/>
</dbReference>
<proteinExistence type="inferred from homology"/>
<dbReference type="Gene3D" id="1.10.630.10">
    <property type="entry name" value="Cytochrome P450"/>
    <property type="match status" value="1"/>
</dbReference>
<dbReference type="InterPro" id="IPR002401">
    <property type="entry name" value="Cyt_P450_E_grp-I"/>
</dbReference>
<comment type="similarity">
    <text evidence="1 8">Belongs to the cytochrome P450 family.</text>
</comment>
<comment type="cofactor">
    <cofactor evidence="7">
        <name>heme</name>
        <dbReference type="ChEBI" id="CHEBI:30413"/>
    </cofactor>
</comment>
<accession>A0ABD0ULI9</accession>
<dbReference type="FunFam" id="1.10.630.10:FF:000043">
    <property type="entry name" value="Cytochrome P450 99A2"/>
    <property type="match status" value="1"/>
</dbReference>
<keyword evidence="10" id="KW-1185">Reference proteome</keyword>
<dbReference type="PROSITE" id="PS00086">
    <property type="entry name" value="CYTOCHROME_P450"/>
    <property type="match status" value="1"/>
</dbReference>
<dbReference type="PRINTS" id="PR00463">
    <property type="entry name" value="EP450I"/>
</dbReference>
<name>A0ABD0ULI9_DENTH</name>
<keyword evidence="2 7" id="KW-0349">Heme</keyword>
<keyword evidence="6 8" id="KW-0503">Monooxygenase</keyword>
<reference evidence="9 10" key="1">
    <citation type="journal article" date="2024" name="Plant Biotechnol. J.">
        <title>Dendrobium thyrsiflorum genome and its molecular insights into genes involved in important horticultural traits.</title>
        <authorList>
            <person name="Chen B."/>
            <person name="Wang J.Y."/>
            <person name="Zheng P.J."/>
            <person name="Li K.L."/>
            <person name="Liang Y.M."/>
            <person name="Chen X.F."/>
            <person name="Zhang C."/>
            <person name="Zhao X."/>
            <person name="He X."/>
            <person name="Zhang G.Q."/>
            <person name="Liu Z.J."/>
            <person name="Xu Q."/>
        </authorList>
    </citation>
    <scope>NUCLEOTIDE SEQUENCE [LARGE SCALE GENOMIC DNA]</scope>
    <source>
        <strain evidence="9">GZMU011</strain>
    </source>
</reference>
<evidence type="ECO:0000256" key="5">
    <source>
        <dbReference type="ARBA" id="ARBA00023004"/>
    </source>
</evidence>
<evidence type="ECO:0000256" key="2">
    <source>
        <dbReference type="ARBA" id="ARBA00022617"/>
    </source>
</evidence>
<dbReference type="InterPro" id="IPR017972">
    <property type="entry name" value="Cyt_P450_CS"/>
</dbReference>
<protein>
    <recommendedName>
        <fullName evidence="11">Premnaspirodiene oxygenase-like</fullName>
    </recommendedName>
</protein>
<keyword evidence="5 7" id="KW-0408">Iron</keyword>
<dbReference type="GO" id="GO:0004497">
    <property type="term" value="F:monooxygenase activity"/>
    <property type="evidence" value="ECO:0007669"/>
    <property type="project" value="UniProtKB-KW"/>
</dbReference>
<evidence type="ECO:0000256" key="3">
    <source>
        <dbReference type="ARBA" id="ARBA00022723"/>
    </source>
</evidence>
<evidence type="ECO:0000256" key="4">
    <source>
        <dbReference type="ARBA" id="ARBA00023002"/>
    </source>
</evidence>
<dbReference type="PANTHER" id="PTHR47955">
    <property type="entry name" value="CYTOCHROME P450 FAMILY 71 PROTEIN"/>
    <property type="match status" value="1"/>
</dbReference>
<dbReference type="GO" id="GO:0046872">
    <property type="term" value="F:metal ion binding"/>
    <property type="evidence" value="ECO:0007669"/>
    <property type="project" value="UniProtKB-KW"/>
</dbReference>
<evidence type="ECO:0000256" key="6">
    <source>
        <dbReference type="ARBA" id="ARBA00023033"/>
    </source>
</evidence>
<evidence type="ECO:0000256" key="8">
    <source>
        <dbReference type="RuleBase" id="RU000461"/>
    </source>
</evidence>
<evidence type="ECO:0000256" key="7">
    <source>
        <dbReference type="PIRSR" id="PIRSR602401-1"/>
    </source>
</evidence>
<dbReference type="PRINTS" id="PR00385">
    <property type="entry name" value="P450"/>
</dbReference>
<evidence type="ECO:0000313" key="9">
    <source>
        <dbReference type="EMBL" id="KAL0911277.1"/>
    </source>
</evidence>
<keyword evidence="4 8" id="KW-0560">Oxidoreductase</keyword>
<comment type="caution">
    <text evidence="9">The sequence shown here is derived from an EMBL/GenBank/DDBJ whole genome shotgun (WGS) entry which is preliminary data.</text>
</comment>
<evidence type="ECO:0008006" key="11">
    <source>
        <dbReference type="Google" id="ProtNLM"/>
    </source>
</evidence>
<feature type="binding site" description="axial binding residue" evidence="7">
    <location>
        <position position="442"/>
    </location>
    <ligand>
        <name>heme</name>
        <dbReference type="ChEBI" id="CHEBI:30413"/>
    </ligand>
    <ligandPart>
        <name>Fe</name>
        <dbReference type="ChEBI" id="CHEBI:18248"/>
    </ligandPart>
</feature>
<dbReference type="SUPFAM" id="SSF48264">
    <property type="entry name" value="Cytochrome P450"/>
    <property type="match status" value="1"/>
</dbReference>